<name>A0A6J5LII5_9CAUD</name>
<proteinExistence type="predicted"/>
<organism evidence="3">
    <name type="scientific">uncultured Caudovirales phage</name>
    <dbReference type="NCBI Taxonomy" id="2100421"/>
    <lineage>
        <taxon>Viruses</taxon>
        <taxon>Duplodnaviria</taxon>
        <taxon>Heunggongvirae</taxon>
        <taxon>Uroviricota</taxon>
        <taxon>Caudoviricetes</taxon>
        <taxon>Peduoviridae</taxon>
        <taxon>Maltschvirus</taxon>
        <taxon>Maltschvirus maltsch</taxon>
    </lineage>
</organism>
<feature type="transmembrane region" description="Helical" evidence="1">
    <location>
        <begin position="6"/>
        <end position="23"/>
    </location>
</feature>
<keyword evidence="1" id="KW-1133">Transmembrane helix</keyword>
<sequence length="54" mass="6188">MRSNYGYLIMGIGIAMYVGLKLSDIRELKNTTEVLKSRIVEIQSQLDHKNTKDC</sequence>
<protein>
    <submittedName>
        <fullName evidence="3">Uncharacterized protein</fullName>
    </submittedName>
</protein>
<evidence type="ECO:0000313" key="2">
    <source>
        <dbReference type="EMBL" id="CAB4127977.1"/>
    </source>
</evidence>
<accession>A0A6J5LII5</accession>
<evidence type="ECO:0000256" key="1">
    <source>
        <dbReference type="SAM" id="Phobius"/>
    </source>
</evidence>
<gene>
    <name evidence="2" type="ORF">UFOVP101_6</name>
    <name evidence="3" type="ORF">UFOVP270_51</name>
</gene>
<keyword evidence="1" id="KW-0472">Membrane</keyword>
<reference evidence="3" key="1">
    <citation type="submission" date="2020-04" db="EMBL/GenBank/DDBJ databases">
        <authorList>
            <person name="Chiriac C."/>
            <person name="Salcher M."/>
            <person name="Ghai R."/>
            <person name="Kavagutti S V."/>
        </authorList>
    </citation>
    <scope>NUCLEOTIDE SEQUENCE</scope>
</reference>
<dbReference type="EMBL" id="LR796232">
    <property type="protein sequence ID" value="CAB4127977.1"/>
    <property type="molecule type" value="Genomic_DNA"/>
</dbReference>
<keyword evidence="1" id="KW-0812">Transmembrane</keyword>
<evidence type="ECO:0000313" key="3">
    <source>
        <dbReference type="EMBL" id="CAB4134384.1"/>
    </source>
</evidence>
<dbReference type="EMBL" id="LR796285">
    <property type="protein sequence ID" value="CAB4134384.1"/>
    <property type="molecule type" value="Genomic_DNA"/>
</dbReference>